<name>A0ABQ2FEA7_9MICO</name>
<reference evidence="3" key="1">
    <citation type="journal article" date="2019" name="Int. J. Syst. Evol. Microbiol.">
        <title>The Global Catalogue of Microorganisms (GCM) 10K type strain sequencing project: providing services to taxonomists for standard genome sequencing and annotation.</title>
        <authorList>
            <consortium name="The Broad Institute Genomics Platform"/>
            <consortium name="The Broad Institute Genome Sequencing Center for Infectious Disease"/>
            <person name="Wu L."/>
            <person name="Ma J."/>
        </authorList>
    </citation>
    <scope>NUCLEOTIDE SEQUENCE [LARGE SCALE GENOMIC DNA]</scope>
    <source>
        <strain evidence="3">CGMCC 1.5362</strain>
    </source>
</reference>
<sequence length="83" mass="9482">MGTYISRRDDTDPDEGTKEYGDVEFADPTNNKYPIDTEEHVRAAWSYINTSSNAAKYDAEEVDAMKGRIRRAATKFDIEINED</sequence>
<comment type="caution">
    <text evidence="2">The sequence shown here is derived from an EMBL/GenBank/DDBJ whole genome shotgun (WGS) entry which is preliminary data.</text>
</comment>
<feature type="compositionally biased region" description="Basic and acidic residues" evidence="1">
    <location>
        <begin position="1"/>
        <end position="21"/>
    </location>
</feature>
<gene>
    <name evidence="2" type="ORF">GCM10011509_29930</name>
</gene>
<proteinExistence type="predicted"/>
<dbReference type="Pfam" id="PF20223">
    <property type="entry name" value="DUF6582"/>
    <property type="match status" value="1"/>
</dbReference>
<feature type="region of interest" description="Disordered" evidence="1">
    <location>
        <begin position="1"/>
        <end position="32"/>
    </location>
</feature>
<dbReference type="Proteomes" id="UP000662111">
    <property type="component" value="Unassembled WGS sequence"/>
</dbReference>
<accession>A0ABQ2FEA7</accession>
<dbReference type="RefSeq" id="WP_022922252.1">
    <property type="nucleotide sequence ID" value="NZ_BMLB01000007.1"/>
</dbReference>
<evidence type="ECO:0000313" key="3">
    <source>
        <dbReference type="Proteomes" id="UP000662111"/>
    </source>
</evidence>
<evidence type="ECO:0000256" key="1">
    <source>
        <dbReference type="SAM" id="MobiDB-lite"/>
    </source>
</evidence>
<evidence type="ECO:0000313" key="2">
    <source>
        <dbReference type="EMBL" id="GGK79431.1"/>
    </source>
</evidence>
<keyword evidence="3" id="KW-1185">Reference proteome</keyword>
<dbReference type="InterPro" id="IPR046489">
    <property type="entry name" value="DUF6582"/>
</dbReference>
<organism evidence="2 3">
    <name type="scientific">Ornithinimicrobium pekingense</name>
    <dbReference type="NCBI Taxonomy" id="384677"/>
    <lineage>
        <taxon>Bacteria</taxon>
        <taxon>Bacillati</taxon>
        <taxon>Actinomycetota</taxon>
        <taxon>Actinomycetes</taxon>
        <taxon>Micrococcales</taxon>
        <taxon>Ornithinimicrobiaceae</taxon>
        <taxon>Ornithinimicrobium</taxon>
    </lineage>
</organism>
<protein>
    <submittedName>
        <fullName evidence="2">Uncharacterized protein</fullName>
    </submittedName>
</protein>
<dbReference type="EMBL" id="BMLB01000007">
    <property type="protein sequence ID" value="GGK79431.1"/>
    <property type="molecule type" value="Genomic_DNA"/>
</dbReference>